<comment type="caution">
    <text evidence="1">The sequence shown here is derived from an EMBL/GenBank/DDBJ whole genome shotgun (WGS) entry which is preliminary data.</text>
</comment>
<dbReference type="AlphaFoldDB" id="A0A835D6L8"/>
<evidence type="ECO:0000313" key="2">
    <source>
        <dbReference type="Proteomes" id="UP000655225"/>
    </source>
</evidence>
<proteinExistence type="predicted"/>
<sequence length="72" mass="7869">MEPGVSRKADKRISPARTGQIAGYFGISLMTGRDQIKIPLVLEVQGFGGDIFDFCCFSVIAMFVICDRKGPI</sequence>
<dbReference type="OrthoDB" id="5852090at2759"/>
<dbReference type="Proteomes" id="UP000655225">
    <property type="component" value="Unassembled WGS sequence"/>
</dbReference>
<name>A0A835D6L8_TETSI</name>
<accession>A0A835D6L8</accession>
<protein>
    <submittedName>
        <fullName evidence="1">Uncharacterized protein</fullName>
    </submittedName>
</protein>
<dbReference type="EMBL" id="JABCRI010000016">
    <property type="protein sequence ID" value="KAF8392688.1"/>
    <property type="molecule type" value="Genomic_DNA"/>
</dbReference>
<gene>
    <name evidence="1" type="ORF">HHK36_023037</name>
</gene>
<keyword evidence="2" id="KW-1185">Reference proteome</keyword>
<evidence type="ECO:0000313" key="1">
    <source>
        <dbReference type="EMBL" id="KAF8392688.1"/>
    </source>
</evidence>
<reference evidence="1 2" key="1">
    <citation type="submission" date="2020-04" db="EMBL/GenBank/DDBJ databases">
        <title>Plant Genome Project.</title>
        <authorList>
            <person name="Zhang R.-G."/>
        </authorList>
    </citation>
    <scope>NUCLEOTIDE SEQUENCE [LARGE SCALE GENOMIC DNA]</scope>
    <source>
        <strain evidence="1">YNK0</strain>
        <tissue evidence="1">Leaf</tissue>
    </source>
</reference>
<organism evidence="1 2">
    <name type="scientific">Tetracentron sinense</name>
    <name type="common">Spur-leaf</name>
    <dbReference type="NCBI Taxonomy" id="13715"/>
    <lineage>
        <taxon>Eukaryota</taxon>
        <taxon>Viridiplantae</taxon>
        <taxon>Streptophyta</taxon>
        <taxon>Embryophyta</taxon>
        <taxon>Tracheophyta</taxon>
        <taxon>Spermatophyta</taxon>
        <taxon>Magnoliopsida</taxon>
        <taxon>Trochodendrales</taxon>
        <taxon>Trochodendraceae</taxon>
        <taxon>Tetracentron</taxon>
    </lineage>
</organism>